<reference evidence="3" key="2">
    <citation type="submission" date="2020-09" db="EMBL/GenBank/DDBJ databases">
        <authorList>
            <person name="Sun Q."/>
            <person name="Kim S."/>
        </authorList>
    </citation>
    <scope>NUCLEOTIDE SEQUENCE</scope>
    <source>
        <strain evidence="3">KCTC 42249</strain>
    </source>
</reference>
<gene>
    <name evidence="3" type="ORF">GCM10016234_27270</name>
</gene>
<comment type="caution">
    <text evidence="3">The sequence shown here is derived from an EMBL/GenBank/DDBJ whole genome shotgun (WGS) entry which is preliminary data.</text>
</comment>
<evidence type="ECO:0000256" key="1">
    <source>
        <dbReference type="ARBA" id="ARBA00010364"/>
    </source>
</evidence>
<evidence type="ECO:0000313" key="3">
    <source>
        <dbReference type="EMBL" id="GHD17765.1"/>
    </source>
</evidence>
<sequence>MDTDWLQGGRNGVLVHAQVSPGGSRNMIEAPIARDDNHMRLRIKVRAVAADNAANEAVCGLMAKWVGLPKSSVSIARGHTSRQKVIAIEGEAGALSDRLVSLAAALAAKPFVMR</sequence>
<keyword evidence="4" id="KW-1185">Reference proteome</keyword>
<dbReference type="RefSeq" id="WP_189504700.1">
    <property type="nucleotide sequence ID" value="NZ_BMZQ01000002.1"/>
</dbReference>
<dbReference type="Pfam" id="PF02594">
    <property type="entry name" value="DUF167"/>
    <property type="match status" value="1"/>
</dbReference>
<evidence type="ECO:0000256" key="2">
    <source>
        <dbReference type="HAMAP-Rule" id="MF_00634"/>
    </source>
</evidence>
<dbReference type="InterPro" id="IPR036591">
    <property type="entry name" value="YggU-like_sf"/>
</dbReference>
<accession>A0A8J3GLH9</accession>
<dbReference type="Gene3D" id="3.30.1200.10">
    <property type="entry name" value="YggU-like"/>
    <property type="match status" value="1"/>
</dbReference>
<reference evidence="3" key="1">
    <citation type="journal article" date="2014" name="Int. J. Syst. Evol. Microbiol.">
        <title>Complete genome sequence of Corynebacterium casei LMG S-19264T (=DSM 44701T), isolated from a smear-ripened cheese.</title>
        <authorList>
            <consortium name="US DOE Joint Genome Institute (JGI-PGF)"/>
            <person name="Walter F."/>
            <person name="Albersmeier A."/>
            <person name="Kalinowski J."/>
            <person name="Ruckert C."/>
        </authorList>
    </citation>
    <scope>NUCLEOTIDE SEQUENCE</scope>
    <source>
        <strain evidence="3">KCTC 42249</strain>
    </source>
</reference>
<dbReference type="Proteomes" id="UP000630142">
    <property type="component" value="Unassembled WGS sequence"/>
</dbReference>
<name>A0A8J3GLH9_9HYPH</name>
<dbReference type="InterPro" id="IPR003746">
    <property type="entry name" value="DUF167"/>
</dbReference>
<dbReference type="SMART" id="SM01152">
    <property type="entry name" value="DUF167"/>
    <property type="match status" value="1"/>
</dbReference>
<dbReference type="AlphaFoldDB" id="A0A8J3GLH9"/>
<dbReference type="NCBIfam" id="TIGR00251">
    <property type="entry name" value="DUF167 family protein"/>
    <property type="match status" value="1"/>
</dbReference>
<organism evidence="3 4">
    <name type="scientific">Tianweitania populi</name>
    <dbReference type="NCBI Taxonomy" id="1607949"/>
    <lineage>
        <taxon>Bacteria</taxon>
        <taxon>Pseudomonadati</taxon>
        <taxon>Pseudomonadota</taxon>
        <taxon>Alphaproteobacteria</taxon>
        <taxon>Hyphomicrobiales</taxon>
        <taxon>Phyllobacteriaceae</taxon>
        <taxon>Tianweitania</taxon>
    </lineage>
</organism>
<dbReference type="EMBL" id="BMZQ01000002">
    <property type="protein sequence ID" value="GHD17765.1"/>
    <property type="molecule type" value="Genomic_DNA"/>
</dbReference>
<protein>
    <recommendedName>
        <fullName evidence="2">UPF0235 protein GCM10016234_27270</fullName>
    </recommendedName>
</protein>
<evidence type="ECO:0000313" key="4">
    <source>
        <dbReference type="Proteomes" id="UP000630142"/>
    </source>
</evidence>
<comment type="similarity">
    <text evidence="1 2">Belongs to the UPF0235 family.</text>
</comment>
<dbReference type="HAMAP" id="MF_00634">
    <property type="entry name" value="UPF0235"/>
    <property type="match status" value="1"/>
</dbReference>
<proteinExistence type="inferred from homology"/>
<dbReference type="SUPFAM" id="SSF69786">
    <property type="entry name" value="YggU-like"/>
    <property type="match status" value="1"/>
</dbReference>